<feature type="compositionally biased region" description="Low complexity" evidence="1">
    <location>
        <begin position="358"/>
        <end position="391"/>
    </location>
</feature>
<feature type="region of interest" description="Disordered" evidence="1">
    <location>
        <begin position="750"/>
        <end position="1097"/>
    </location>
</feature>
<name>A0A0F2LWJ3_SPOSC</name>
<feature type="compositionally biased region" description="Low complexity" evidence="1">
    <location>
        <begin position="520"/>
        <end position="557"/>
    </location>
</feature>
<feature type="compositionally biased region" description="Polar residues" evidence="1">
    <location>
        <begin position="1029"/>
        <end position="1054"/>
    </location>
</feature>
<feature type="region of interest" description="Disordered" evidence="1">
    <location>
        <begin position="518"/>
        <end position="577"/>
    </location>
</feature>
<gene>
    <name evidence="2" type="ORF">SPSK_04858</name>
</gene>
<dbReference type="VEuPathDB" id="FungiDB:SPSK_04858"/>
<feature type="compositionally biased region" description="Polar residues" evidence="1">
    <location>
        <begin position="754"/>
        <end position="763"/>
    </location>
</feature>
<dbReference type="RefSeq" id="XP_016583541.1">
    <property type="nucleotide sequence ID" value="XM_016731620.1"/>
</dbReference>
<reference evidence="2 3" key="2">
    <citation type="journal article" date="2015" name="Eukaryot. Cell">
        <title>Asexual propagation of a virulent clone complex in a human and feline outbreak of sporotrichosis.</title>
        <authorList>
            <person name="Teixeira Mde M."/>
            <person name="Rodrigues A.M."/>
            <person name="Tsui C.K."/>
            <person name="de Almeida L.G."/>
            <person name="Van Diepeningen A.D."/>
            <person name="van den Ende B.G."/>
            <person name="Fernandes G.F."/>
            <person name="Kano R."/>
            <person name="Hamelin R.C."/>
            <person name="Lopes-Bezerra L.M."/>
            <person name="Vasconcelos A.T."/>
            <person name="de Hoog S."/>
            <person name="de Camargo Z.P."/>
            <person name="Felipe M.S."/>
        </authorList>
    </citation>
    <scope>NUCLEOTIDE SEQUENCE [LARGE SCALE GENOMIC DNA]</scope>
    <source>
        <strain evidence="2 3">1099-18</strain>
    </source>
</reference>
<dbReference type="EMBL" id="AXCR01000012">
    <property type="protein sequence ID" value="KJR80865.1"/>
    <property type="molecule type" value="Genomic_DNA"/>
</dbReference>
<feature type="compositionally biased region" description="Polar residues" evidence="1">
    <location>
        <begin position="996"/>
        <end position="1005"/>
    </location>
</feature>
<feature type="compositionally biased region" description="Polar residues" evidence="1">
    <location>
        <begin position="819"/>
        <end position="834"/>
    </location>
</feature>
<feature type="compositionally biased region" description="Basic and acidic residues" evidence="1">
    <location>
        <begin position="1076"/>
        <end position="1092"/>
    </location>
</feature>
<dbReference type="OrthoDB" id="10338690at2759"/>
<accession>A0A0F2LWJ3</accession>
<protein>
    <submittedName>
        <fullName evidence="2">Uncharacterized protein</fullName>
    </submittedName>
</protein>
<comment type="caution">
    <text evidence="2">The sequence shown here is derived from an EMBL/GenBank/DDBJ whole genome shotgun (WGS) entry which is preliminary data.</text>
</comment>
<reference evidence="2 3" key="1">
    <citation type="journal article" date="2014" name="BMC Genomics">
        <title>Comparative genomics of the major fungal agents of human and animal Sporotrichosis: Sporothrix schenckii and Sporothrix brasiliensis.</title>
        <authorList>
            <person name="Teixeira M.M."/>
            <person name="de Almeida L.G."/>
            <person name="Kubitschek-Barreira P."/>
            <person name="Alves F.L."/>
            <person name="Kioshima E.S."/>
            <person name="Abadio A.K."/>
            <person name="Fernandes L."/>
            <person name="Derengowski L.S."/>
            <person name="Ferreira K.S."/>
            <person name="Souza R.C."/>
            <person name="Ruiz J.C."/>
            <person name="de Andrade N.C."/>
            <person name="Paes H.C."/>
            <person name="Nicola A.M."/>
            <person name="Albuquerque P."/>
            <person name="Gerber A.L."/>
            <person name="Martins V.P."/>
            <person name="Peconick L.D."/>
            <person name="Neto A.V."/>
            <person name="Chaucanez C.B."/>
            <person name="Silva P.A."/>
            <person name="Cunha O.L."/>
            <person name="de Oliveira F.F."/>
            <person name="dos Santos T.C."/>
            <person name="Barros A.L."/>
            <person name="Soares M.A."/>
            <person name="de Oliveira L.M."/>
            <person name="Marini M.M."/>
            <person name="Villalobos-Duno H."/>
            <person name="Cunha M.M."/>
            <person name="de Hoog S."/>
            <person name="da Silveira J.F."/>
            <person name="Henrissat B."/>
            <person name="Nino-Vega G.A."/>
            <person name="Cisalpino P.S."/>
            <person name="Mora-Montes H.M."/>
            <person name="Almeida S.R."/>
            <person name="Stajich J.E."/>
            <person name="Lopes-Bezerra L.M."/>
            <person name="Vasconcelos A.T."/>
            <person name="Felipe M.S."/>
        </authorList>
    </citation>
    <scope>NUCLEOTIDE SEQUENCE [LARGE SCALE GENOMIC DNA]</scope>
    <source>
        <strain evidence="2 3">1099-18</strain>
    </source>
</reference>
<feature type="region of interest" description="Disordered" evidence="1">
    <location>
        <begin position="353"/>
        <end position="391"/>
    </location>
</feature>
<feature type="compositionally biased region" description="Polar residues" evidence="1">
    <location>
        <begin position="959"/>
        <end position="977"/>
    </location>
</feature>
<dbReference type="AlphaFoldDB" id="A0A0F2LWJ3"/>
<feature type="region of interest" description="Disordered" evidence="1">
    <location>
        <begin position="711"/>
        <end position="736"/>
    </location>
</feature>
<feature type="compositionally biased region" description="Polar residues" evidence="1">
    <location>
        <begin position="930"/>
        <end position="949"/>
    </location>
</feature>
<evidence type="ECO:0000313" key="3">
    <source>
        <dbReference type="Proteomes" id="UP000033710"/>
    </source>
</evidence>
<evidence type="ECO:0000256" key="1">
    <source>
        <dbReference type="SAM" id="MobiDB-lite"/>
    </source>
</evidence>
<feature type="region of interest" description="Disordered" evidence="1">
    <location>
        <begin position="27"/>
        <end position="62"/>
    </location>
</feature>
<dbReference type="Proteomes" id="UP000033710">
    <property type="component" value="Unassembled WGS sequence"/>
</dbReference>
<dbReference type="GeneID" id="27666897"/>
<feature type="compositionally biased region" description="Basic and acidic residues" evidence="1">
    <location>
        <begin position="983"/>
        <end position="995"/>
    </location>
</feature>
<feature type="compositionally biased region" description="Polar residues" evidence="1">
    <location>
        <begin position="905"/>
        <end position="918"/>
    </location>
</feature>
<sequence>MPSNILLSVGFRAEFLIGFTETDHDNNNDNLACITNRPNNGGPPAVPPPPPDPASQPIRLPVRSSPESHDRVLFYAVVHAMGNSIAVSQFIEETDPIYPLLATDAMRSPPLGLWLRPLLISWAHWFLSCSPTPSTWRWPSGSLPAPSVLLASCRHYNARVHGLGCSSRHVPTTRPTARSTCVANHVFEAQRRSNALVSAPLRGLRSSVLTQLNDSCSFVVHVGLNCSDDENNPRRLLALKKLVTILWLDGEAFLAKLAGPKAVAVTPLLTESASLRVRPSGFAGHLLNVLDDNQGSNAAYDKWLSPLLGPAPVLADVHKQVSQRNLADYVLRQETPNVGTRPGRRRVHFQVDNLDNGLSSSPNAPAPATAHSSTSSSSCSPSSLSPDPLSTADPARRAALYQQFGVNTDLTVSHELFLLWRARDVDTIAKLMTPYFWKGPSQVPLQHCAIDFANLRNDVREERRSTHHATIAFRLFPATLDPAMVLAWTRLSAGLAAQAAFTSPAQFLKICNRLTGGPKSDSNGSHSPGSSNDSNEGSVSSSSGGPGSSSYDGSSGNDGDKESSSNSSDSDGADTVRGAQRSNVAPELLIPFRQASTAAPPVDNWVAPPGLALPIARPPVRFIPGYAIEAPADNRVDHPAPALPIVQPLARVLARPNRPRVRLSAGFTDTEGEDGGNLQNHNTQLAATIYALDNYDSQASDWTSGWSSNSMPYTATEGEENLNGNEPAIHNPGSQGRNYFSVVLASDNHASDTDGWTSDSPPYTTEEEVDTTAPAGSQPMDPTSGEWEPPSSSQDAHRSEVSPPQNPGLQAALSPDYPGTSTEGWTSDSPPYTTTDEEDASDSSGALPMDLTSDESESSSAFHVFSSDHHGPSTDNTPYMTTEEEDASDSSGALPMDFTSDESESPSSVQDGNGNESSYYIPDMVESENHGSNTDGWTSDSPPYTSAGDTSGEEEEPFTPTQLMDLSSYDTEPSSVLPNDPSHVIDESDRYHTDTEGWTSDSPPYTSEEEHSSPSVVHDANLDAVMSGESDNQSVIPDSASNHAAPSNNDQNDTPPQPAHAAGIPAASFVQNSQRDASREGSPLDDHVRDNSNDLDADPFDVWAFVRWLNIGHEPLETLRQFIDVHNNVNPEDQPQADGGLPTFPR</sequence>
<evidence type="ECO:0000313" key="2">
    <source>
        <dbReference type="EMBL" id="KJR80865.1"/>
    </source>
</evidence>
<proteinExistence type="predicted"/>
<feature type="compositionally biased region" description="Pro residues" evidence="1">
    <location>
        <begin position="44"/>
        <end position="54"/>
    </location>
</feature>
<dbReference type="KEGG" id="ssck:SPSK_04858"/>
<organism evidence="2 3">
    <name type="scientific">Sporothrix schenckii 1099-18</name>
    <dbReference type="NCBI Taxonomy" id="1397361"/>
    <lineage>
        <taxon>Eukaryota</taxon>
        <taxon>Fungi</taxon>
        <taxon>Dikarya</taxon>
        <taxon>Ascomycota</taxon>
        <taxon>Pezizomycotina</taxon>
        <taxon>Sordariomycetes</taxon>
        <taxon>Sordariomycetidae</taxon>
        <taxon>Ophiostomatales</taxon>
        <taxon>Ophiostomataceae</taxon>
        <taxon>Sporothrix</taxon>
    </lineage>
</organism>